<dbReference type="Pfam" id="PF23914">
    <property type="entry name" value="TPR_CcmH_CycH"/>
    <property type="match status" value="1"/>
</dbReference>
<dbReference type="InterPro" id="IPR051263">
    <property type="entry name" value="C-type_cytochrome_biogenesis"/>
</dbReference>
<dbReference type="InterPro" id="IPR011990">
    <property type="entry name" value="TPR-like_helical_dom_sf"/>
</dbReference>
<dbReference type="PANTHER" id="PTHR47870:SF1">
    <property type="entry name" value="CYTOCHROME C-TYPE BIOGENESIS PROTEIN CCMH"/>
    <property type="match status" value="1"/>
</dbReference>
<dbReference type="PROSITE" id="PS50005">
    <property type="entry name" value="TPR"/>
    <property type="match status" value="1"/>
</dbReference>
<evidence type="ECO:0000256" key="4">
    <source>
        <dbReference type="PROSITE-ProRule" id="PRU00339"/>
    </source>
</evidence>
<dbReference type="InterPro" id="IPR019734">
    <property type="entry name" value="TPR_rpt"/>
</dbReference>
<dbReference type="InterPro" id="IPR056413">
    <property type="entry name" value="TPR_CcmH_CycH"/>
</dbReference>
<keyword evidence="3 4" id="KW-0802">TPR repeat</keyword>
<gene>
    <name evidence="8" type="ORF">LA76x_2385</name>
</gene>
<reference evidence="8 9" key="1">
    <citation type="journal article" date="2015" name="BMC Genomics">
        <title>Comparative genomics and metabolic profiling of the genus Lysobacter.</title>
        <authorList>
            <person name="de Bruijn I."/>
            <person name="Cheng X."/>
            <person name="de Jager V."/>
            <person name="Exposito R.G."/>
            <person name="Watrous J."/>
            <person name="Patel N."/>
            <person name="Postma J."/>
            <person name="Dorrestein P.C."/>
            <person name="Kobayashi D."/>
            <person name="Raaijmakers J.M."/>
        </authorList>
    </citation>
    <scope>NUCLEOTIDE SEQUENCE [LARGE SCALE GENOMIC DNA]</scope>
    <source>
        <strain evidence="8 9">76</strain>
    </source>
</reference>
<evidence type="ECO:0000259" key="6">
    <source>
        <dbReference type="Pfam" id="PF23892"/>
    </source>
</evidence>
<evidence type="ECO:0000259" key="7">
    <source>
        <dbReference type="Pfam" id="PF23914"/>
    </source>
</evidence>
<dbReference type="PATRIC" id="fig|84531.8.peg.2394"/>
<sequence length="350" mass="36820">MAVAMGSTSMTMFVVAGATLVVFALGFALYPLWRSRPWLGAGVGLALAAVTAALYLAIGTPAALNPRQVKAPQTLAEAVTQLEAELERDPNQIEGWRLLASAYTAEGLSEKARDAYARAVKLAPDNPDLLAEAAEARALAMPDRRFDAEAVSMLQHALQQQPMHQRARWFLGIAQRQAEQPAEAAKTWEPLLAVVDARTAASLLEQINGARLEAGLEPMQAPAQTPAQAARPAVAGPGLTVKVSLAPALAAKLPANASLFVLARQPNGAPMPVAVEKHAAKDFPIEVRLDDGDSPMPTMKLSQLAQVQVLARISASGNAIPQPGDLASAPAIARVADNGTVEIVIDRVVE</sequence>
<dbReference type="Gene3D" id="1.25.40.10">
    <property type="entry name" value="Tetratricopeptide repeat domain"/>
    <property type="match status" value="1"/>
</dbReference>
<keyword evidence="9" id="KW-1185">Reference proteome</keyword>
<dbReference type="Pfam" id="PF23892">
    <property type="entry name" value="Ig_CycH"/>
    <property type="match status" value="1"/>
</dbReference>
<feature type="domain" description="Cytochrome c-type biogenesis protein H TPR" evidence="7">
    <location>
        <begin position="76"/>
        <end position="197"/>
    </location>
</feature>
<dbReference type="InterPro" id="IPR056412">
    <property type="entry name" value="Ig_CycH"/>
</dbReference>
<evidence type="ECO:0000313" key="9">
    <source>
        <dbReference type="Proteomes" id="UP000060787"/>
    </source>
</evidence>
<dbReference type="SMART" id="SM00028">
    <property type="entry name" value="TPR"/>
    <property type="match status" value="1"/>
</dbReference>
<evidence type="ECO:0000256" key="1">
    <source>
        <dbReference type="ARBA" id="ARBA00022737"/>
    </source>
</evidence>
<dbReference type="KEGG" id="lab:LA76x_2385"/>
<dbReference type="GO" id="GO:0017004">
    <property type="term" value="P:cytochrome complex assembly"/>
    <property type="evidence" value="ECO:0007669"/>
    <property type="project" value="UniProtKB-KW"/>
</dbReference>
<dbReference type="PANTHER" id="PTHR47870">
    <property type="entry name" value="CYTOCHROME C-TYPE BIOGENESIS PROTEIN CCMH"/>
    <property type="match status" value="1"/>
</dbReference>
<dbReference type="Proteomes" id="UP000060787">
    <property type="component" value="Chromosome"/>
</dbReference>
<dbReference type="STRING" id="84531.LA76x_2385"/>
<dbReference type="AlphaFoldDB" id="A0A0S2FAK4"/>
<dbReference type="eggNOG" id="COG4235">
    <property type="taxonomic scope" value="Bacteria"/>
</dbReference>
<feature type="repeat" description="TPR" evidence="4">
    <location>
        <begin position="93"/>
        <end position="126"/>
    </location>
</feature>
<organism evidence="8 9">
    <name type="scientific">Lysobacter antibioticus</name>
    <dbReference type="NCBI Taxonomy" id="84531"/>
    <lineage>
        <taxon>Bacteria</taxon>
        <taxon>Pseudomonadati</taxon>
        <taxon>Pseudomonadota</taxon>
        <taxon>Gammaproteobacteria</taxon>
        <taxon>Lysobacterales</taxon>
        <taxon>Lysobacteraceae</taxon>
        <taxon>Lysobacter</taxon>
    </lineage>
</organism>
<feature type="domain" description="Cytochrome c-type biogenesis protein H Ig-like" evidence="6">
    <location>
        <begin position="239"/>
        <end position="346"/>
    </location>
</feature>
<keyword evidence="5" id="KW-0472">Membrane</keyword>
<feature type="transmembrane region" description="Helical" evidence="5">
    <location>
        <begin position="12"/>
        <end position="32"/>
    </location>
</feature>
<proteinExistence type="predicted"/>
<keyword evidence="2" id="KW-0201">Cytochrome c-type biogenesis</keyword>
<evidence type="ECO:0000256" key="2">
    <source>
        <dbReference type="ARBA" id="ARBA00022748"/>
    </source>
</evidence>
<accession>A0A0S2FAK4</accession>
<dbReference type="SUPFAM" id="SSF48452">
    <property type="entry name" value="TPR-like"/>
    <property type="match status" value="1"/>
</dbReference>
<keyword evidence="5" id="KW-0812">Transmembrane</keyword>
<dbReference type="EMBL" id="CP011129">
    <property type="protein sequence ID" value="ALN80515.1"/>
    <property type="molecule type" value="Genomic_DNA"/>
</dbReference>
<evidence type="ECO:0000313" key="8">
    <source>
        <dbReference type="EMBL" id="ALN80515.1"/>
    </source>
</evidence>
<feature type="transmembrane region" description="Helical" evidence="5">
    <location>
        <begin position="38"/>
        <end position="58"/>
    </location>
</feature>
<evidence type="ECO:0000256" key="3">
    <source>
        <dbReference type="ARBA" id="ARBA00022803"/>
    </source>
</evidence>
<protein>
    <submittedName>
        <fullName evidence="8">TPR repeat family protein</fullName>
    </submittedName>
</protein>
<keyword evidence="5" id="KW-1133">Transmembrane helix</keyword>
<evidence type="ECO:0000256" key="5">
    <source>
        <dbReference type="SAM" id="Phobius"/>
    </source>
</evidence>
<keyword evidence="1" id="KW-0677">Repeat</keyword>
<name>A0A0S2FAK4_LYSAN</name>